<proteinExistence type="predicted"/>
<protein>
    <submittedName>
        <fullName evidence="2">Uncharacterized protein</fullName>
    </submittedName>
</protein>
<dbReference type="Proteomes" id="UP000245753">
    <property type="component" value="Unassembled WGS sequence"/>
</dbReference>
<dbReference type="EMBL" id="QFFN01000003">
    <property type="protein sequence ID" value="PWG60475.1"/>
    <property type="molecule type" value="Genomic_DNA"/>
</dbReference>
<comment type="caution">
    <text evidence="2">The sequence shown here is derived from an EMBL/GenBank/DDBJ whole genome shotgun (WGS) entry which is preliminary data.</text>
</comment>
<name>A0A2U2MUG3_9BIFI</name>
<evidence type="ECO:0000313" key="2">
    <source>
        <dbReference type="EMBL" id="PWG60475.1"/>
    </source>
</evidence>
<keyword evidence="3" id="KW-1185">Reference proteome</keyword>
<feature type="region of interest" description="Disordered" evidence="1">
    <location>
        <begin position="66"/>
        <end position="99"/>
    </location>
</feature>
<accession>A0A2U2MUG3</accession>
<sequence length="176" mass="19863">MPYSQQKLNEFCATPANDLKAAQRSQALAWKRRQIDDPDTWQRVLDRLAADGRLSVDDAVAWVLDQHDEPEPDSETNPETETETDSEPEAGNSEETTMEDKATLHTYEIEWMRHKLTAAYNALSLVEHTLMNSGNYSQANAAHRGISSIMLTFSHLRLLETELAMNPDESGEDEAE</sequence>
<evidence type="ECO:0000256" key="1">
    <source>
        <dbReference type="SAM" id="MobiDB-lite"/>
    </source>
</evidence>
<gene>
    <name evidence="2" type="ORF">DF200_02445</name>
</gene>
<dbReference type="AlphaFoldDB" id="A0A2U2MUG3"/>
<reference evidence="2 3" key="1">
    <citation type="journal article" date="2018" name="Int. J. Syst. Evol. Microbiol.">
        <title>Bifidobacterium catulorum sp. nov., a novel taxon from the faeces of the baby common marmoset (Callithrix jacchus).</title>
        <authorList>
            <person name="Modesto M."/>
            <person name="Michelini S."/>
            <person name="Oki K."/>
            <person name="Biavati B."/>
            <person name="Watanabe K."/>
            <person name="Mattarelli P."/>
        </authorList>
    </citation>
    <scope>NUCLEOTIDE SEQUENCE [LARGE SCALE GENOMIC DNA]</scope>
    <source>
        <strain evidence="2 3">MRM 8.19</strain>
    </source>
</reference>
<evidence type="ECO:0000313" key="3">
    <source>
        <dbReference type="Proteomes" id="UP000245753"/>
    </source>
</evidence>
<organism evidence="2 3">
    <name type="scientific">Bifidobacterium catulorum</name>
    <dbReference type="NCBI Taxonomy" id="1630173"/>
    <lineage>
        <taxon>Bacteria</taxon>
        <taxon>Bacillati</taxon>
        <taxon>Actinomycetota</taxon>
        <taxon>Actinomycetes</taxon>
        <taxon>Bifidobacteriales</taxon>
        <taxon>Bifidobacteriaceae</taxon>
        <taxon>Bifidobacterium</taxon>
    </lineage>
</organism>
<dbReference type="RefSeq" id="WP_109136703.1">
    <property type="nucleotide sequence ID" value="NZ_QFFN01000003.1"/>
</dbReference>
<feature type="compositionally biased region" description="Acidic residues" evidence="1">
    <location>
        <begin position="68"/>
        <end position="88"/>
    </location>
</feature>